<protein>
    <submittedName>
        <fullName evidence="3">Uncharacterized protein</fullName>
    </submittedName>
</protein>
<dbReference type="Gene3D" id="3.40.50.10490">
    <property type="entry name" value="Glucose-6-phosphate isomerase like protein, domain 1"/>
    <property type="match status" value="1"/>
</dbReference>
<dbReference type="GO" id="GO:0015935">
    <property type="term" value="C:small ribosomal subunit"/>
    <property type="evidence" value="ECO:0007669"/>
    <property type="project" value="InterPro"/>
</dbReference>
<dbReference type="InterPro" id="IPR005707">
    <property type="entry name" value="Ribosomal_uS2_euk/arc"/>
</dbReference>
<name>A0AAN9M8Z7_CANGL</name>
<proteinExistence type="predicted"/>
<sequence length="129" mass="14157">MAAAATTSALQEEDDIQTTLAADVHLGTINCDLQIDRHILKHRADNTYIFILGRSSSLLLGDTIAIKNPQDITMQFARPHGQRAVLNFPLMLMLLKGESTPRTSSRLKMVEVRPSSNRGCLGGRTPVCK</sequence>
<evidence type="ECO:0000313" key="3">
    <source>
        <dbReference type="EMBL" id="KAK7350052.1"/>
    </source>
</evidence>
<dbReference type="EMBL" id="JAYMYQ010000002">
    <property type="protein sequence ID" value="KAK7350052.1"/>
    <property type="molecule type" value="Genomic_DNA"/>
</dbReference>
<dbReference type="PANTHER" id="PTHR11489">
    <property type="entry name" value="40S RIBOSOMAL PROTEIN SA"/>
    <property type="match status" value="1"/>
</dbReference>
<dbReference type="GO" id="GO:0003735">
    <property type="term" value="F:structural constituent of ribosome"/>
    <property type="evidence" value="ECO:0007669"/>
    <property type="project" value="InterPro"/>
</dbReference>
<keyword evidence="4" id="KW-1185">Reference proteome</keyword>
<dbReference type="Proteomes" id="UP001367508">
    <property type="component" value="Unassembled WGS sequence"/>
</dbReference>
<dbReference type="GO" id="GO:0006412">
    <property type="term" value="P:translation"/>
    <property type="evidence" value="ECO:0007669"/>
    <property type="project" value="InterPro"/>
</dbReference>
<keyword evidence="2" id="KW-0687">Ribonucleoprotein</keyword>
<dbReference type="InterPro" id="IPR023591">
    <property type="entry name" value="Ribosomal_uS2_flav_dom_sf"/>
</dbReference>
<dbReference type="SUPFAM" id="SSF52313">
    <property type="entry name" value="Ribosomal protein S2"/>
    <property type="match status" value="1"/>
</dbReference>
<organism evidence="3 4">
    <name type="scientific">Canavalia gladiata</name>
    <name type="common">Sword bean</name>
    <name type="synonym">Dolichos gladiatus</name>
    <dbReference type="NCBI Taxonomy" id="3824"/>
    <lineage>
        <taxon>Eukaryota</taxon>
        <taxon>Viridiplantae</taxon>
        <taxon>Streptophyta</taxon>
        <taxon>Embryophyta</taxon>
        <taxon>Tracheophyta</taxon>
        <taxon>Spermatophyta</taxon>
        <taxon>Magnoliopsida</taxon>
        <taxon>eudicotyledons</taxon>
        <taxon>Gunneridae</taxon>
        <taxon>Pentapetalae</taxon>
        <taxon>rosids</taxon>
        <taxon>fabids</taxon>
        <taxon>Fabales</taxon>
        <taxon>Fabaceae</taxon>
        <taxon>Papilionoideae</taxon>
        <taxon>50 kb inversion clade</taxon>
        <taxon>NPAAA clade</taxon>
        <taxon>indigoferoid/millettioid clade</taxon>
        <taxon>Phaseoleae</taxon>
        <taxon>Canavalia</taxon>
    </lineage>
</organism>
<comment type="caution">
    <text evidence="3">The sequence shown here is derived from an EMBL/GenBank/DDBJ whole genome shotgun (WGS) entry which is preliminary data.</text>
</comment>
<evidence type="ECO:0000256" key="1">
    <source>
        <dbReference type="ARBA" id="ARBA00022980"/>
    </source>
</evidence>
<evidence type="ECO:0000313" key="4">
    <source>
        <dbReference type="Proteomes" id="UP001367508"/>
    </source>
</evidence>
<gene>
    <name evidence="3" type="ORF">VNO77_08111</name>
</gene>
<reference evidence="3 4" key="1">
    <citation type="submission" date="2024-01" db="EMBL/GenBank/DDBJ databases">
        <title>The genomes of 5 underutilized Papilionoideae crops provide insights into root nodulation and disease resistanc.</title>
        <authorList>
            <person name="Jiang F."/>
        </authorList>
    </citation>
    <scope>NUCLEOTIDE SEQUENCE [LARGE SCALE GENOMIC DNA]</scope>
    <source>
        <strain evidence="3">LVBAO_FW01</strain>
        <tissue evidence="3">Leaves</tissue>
    </source>
</reference>
<accession>A0AAN9M8Z7</accession>
<dbReference type="AlphaFoldDB" id="A0AAN9M8Z7"/>
<keyword evidence="1" id="KW-0689">Ribosomal protein</keyword>
<evidence type="ECO:0000256" key="2">
    <source>
        <dbReference type="ARBA" id="ARBA00023274"/>
    </source>
</evidence>